<feature type="compositionally biased region" description="Low complexity" evidence="1">
    <location>
        <begin position="772"/>
        <end position="787"/>
    </location>
</feature>
<protein>
    <submittedName>
        <fullName evidence="3">Uncharacterized protein</fullName>
    </submittedName>
</protein>
<feature type="compositionally biased region" description="Polar residues" evidence="1">
    <location>
        <begin position="301"/>
        <end position="321"/>
    </location>
</feature>
<feature type="compositionally biased region" description="Polar residues" evidence="1">
    <location>
        <begin position="723"/>
        <end position="743"/>
    </location>
</feature>
<organism evidence="2 3">
    <name type="scientific">Ditylenchus dipsaci</name>
    <dbReference type="NCBI Taxonomy" id="166011"/>
    <lineage>
        <taxon>Eukaryota</taxon>
        <taxon>Metazoa</taxon>
        <taxon>Ecdysozoa</taxon>
        <taxon>Nematoda</taxon>
        <taxon>Chromadorea</taxon>
        <taxon>Rhabditida</taxon>
        <taxon>Tylenchina</taxon>
        <taxon>Tylenchomorpha</taxon>
        <taxon>Sphaerularioidea</taxon>
        <taxon>Anguinidae</taxon>
        <taxon>Anguininae</taxon>
        <taxon>Ditylenchus</taxon>
    </lineage>
</organism>
<proteinExistence type="predicted"/>
<feature type="compositionally biased region" description="Low complexity" evidence="1">
    <location>
        <begin position="527"/>
        <end position="536"/>
    </location>
</feature>
<evidence type="ECO:0000256" key="1">
    <source>
        <dbReference type="SAM" id="MobiDB-lite"/>
    </source>
</evidence>
<accession>A0A915DNR3</accession>
<feature type="region of interest" description="Disordered" evidence="1">
    <location>
        <begin position="212"/>
        <end position="322"/>
    </location>
</feature>
<dbReference type="Proteomes" id="UP000887574">
    <property type="component" value="Unplaced"/>
</dbReference>
<feature type="region of interest" description="Disordered" evidence="1">
    <location>
        <begin position="674"/>
        <end position="820"/>
    </location>
</feature>
<evidence type="ECO:0000313" key="2">
    <source>
        <dbReference type="Proteomes" id="UP000887574"/>
    </source>
</evidence>
<evidence type="ECO:0000313" key="3">
    <source>
        <dbReference type="WBParaSite" id="jg22013.1"/>
    </source>
</evidence>
<feature type="region of interest" description="Disordered" evidence="1">
    <location>
        <begin position="525"/>
        <end position="549"/>
    </location>
</feature>
<sequence>MTEDIQSSSTSNISPPKDHSNLNSAEDGENGNGKGRILFCRKCEGHGNRPCSKDMLLFALTTSANAKRKEYWNCDKLHAKRMVSFTRRNKERIEAARALTAQRKAMAASLVAARSAVDFNEFNEISVNHQENYSLADIHSNFSNPIDCTTSFEQMPQQLVQTQLLRSKPLANYNLAGSPSQSTSLSSQPMAESNLMSYDLWLLNCQQKQQQWRLQQQKMPSLTSSPSGQSPGSKMTPSPMVVPSATSIAATGMDVEGGRRKRSAEERLSRERLLNPDSEAKRRAHSFSCNFNSKKSSESNYTPFHNLSKPVQTPKTMSTESNSEDYKIQQYIVARTSASQSTPQQVTTSQLLLQLQLQQQLAQACASKPASVEPMNNNMDYFNNQMAQMLMLQQHQNLNFTNLTDNKGFTGFLNGMNLINFGNNGLTNNNNSTILPVVPANSIWNATIFDFSPLTSVYACIGGLPDPNIAYAAPPVSNSYYVAPPSPPPPPPATTAAPHPYLLYLHLNPLLAHFPSTTSSCHLQCGSSSLPHSSASTPPPPVTTPAPPPTTAAPAAYVVPTLPTLPPAPPFVWPTLATLAPPPAYVTPPPSYVAAPSPTEKTASVDLRVESPAPTSVAPPPPPPPPPAWQPAAPYNPFAAFAPPPPQPMPNPFNVWMQPSAPWGAPQTAYAVPPGYAQAPAPPPPPPVTHSSSGSEPEVNSHSSLNSETDADHHNANNAPPNQWSQHHAQRTEPASPSSNAEQGQKAENRLSQETIDQLNQKNSVISTLPDSSSASASNSQQGATTANVGYDIDPVAVEEPAPVAANGQDERNQGSRGHSRFYGVTQKHFRFRNIWQPLH</sequence>
<feature type="compositionally biased region" description="Basic and acidic residues" evidence="1">
    <location>
        <begin position="263"/>
        <end position="281"/>
    </location>
</feature>
<keyword evidence="2" id="KW-1185">Reference proteome</keyword>
<feature type="compositionally biased region" description="Polar residues" evidence="1">
    <location>
        <begin position="752"/>
        <end position="771"/>
    </location>
</feature>
<feature type="compositionally biased region" description="Pro residues" evidence="1">
    <location>
        <begin position="537"/>
        <end position="549"/>
    </location>
</feature>
<feature type="compositionally biased region" description="Polar residues" evidence="1">
    <location>
        <begin position="219"/>
        <end position="236"/>
    </location>
</feature>
<dbReference type="WBParaSite" id="jg22013.1">
    <property type="protein sequence ID" value="jg22013.1"/>
    <property type="gene ID" value="jg22013"/>
</dbReference>
<feature type="region of interest" description="Disordered" evidence="1">
    <location>
        <begin position="611"/>
        <end position="632"/>
    </location>
</feature>
<feature type="compositionally biased region" description="Low complexity" evidence="1">
    <location>
        <begin position="286"/>
        <end position="300"/>
    </location>
</feature>
<feature type="compositionally biased region" description="Polar residues" evidence="1">
    <location>
        <begin position="1"/>
        <end position="14"/>
    </location>
</feature>
<feature type="compositionally biased region" description="Polar residues" evidence="1">
    <location>
        <begin position="689"/>
        <end position="708"/>
    </location>
</feature>
<feature type="compositionally biased region" description="Low complexity" evidence="1">
    <location>
        <begin position="795"/>
        <end position="806"/>
    </location>
</feature>
<reference evidence="3" key="1">
    <citation type="submission" date="2022-11" db="UniProtKB">
        <authorList>
            <consortium name="WormBaseParasite"/>
        </authorList>
    </citation>
    <scope>IDENTIFICATION</scope>
</reference>
<feature type="region of interest" description="Disordered" evidence="1">
    <location>
        <begin position="1"/>
        <end position="31"/>
    </location>
</feature>
<feature type="compositionally biased region" description="Pro residues" evidence="1">
    <location>
        <begin position="617"/>
        <end position="629"/>
    </location>
</feature>
<name>A0A915DNR3_9BILA</name>
<dbReference type="AlphaFoldDB" id="A0A915DNR3"/>